<dbReference type="EMBL" id="LT630287">
    <property type="protein sequence ID" value="SFV39635.1"/>
    <property type="molecule type" value="Genomic_DNA"/>
</dbReference>
<evidence type="ECO:0000256" key="3">
    <source>
        <dbReference type="ARBA" id="ARBA00023125"/>
    </source>
</evidence>
<keyword evidence="5" id="KW-0378">Hydrolase</keyword>
<dbReference type="GO" id="GO:0009035">
    <property type="term" value="F:type I site-specific deoxyribonuclease activity"/>
    <property type="evidence" value="ECO:0007669"/>
    <property type="project" value="UniProtKB-EC"/>
</dbReference>
<accession>A0A1K1KL81</accession>
<dbReference type="RefSeq" id="WP_079578446.1">
    <property type="nucleotide sequence ID" value="NZ_LT630287.1"/>
</dbReference>
<dbReference type="Gene3D" id="3.90.220.20">
    <property type="entry name" value="DNA methylase specificity domains"/>
    <property type="match status" value="1"/>
</dbReference>
<dbReference type="REBASE" id="167024">
    <property type="entry name" value="S1.Lac1533ORF214P"/>
</dbReference>
<feature type="domain" description="Type I restriction modification DNA specificity" evidence="4">
    <location>
        <begin position="2"/>
        <end position="174"/>
    </location>
</feature>
<evidence type="ECO:0000313" key="6">
    <source>
        <dbReference type="Proteomes" id="UP000190935"/>
    </source>
</evidence>
<dbReference type="KEGG" id="laca:LAC1533_0215"/>
<dbReference type="PANTHER" id="PTHR30408:SF13">
    <property type="entry name" value="TYPE I RESTRICTION ENZYME HINDI SPECIFICITY SUBUNIT"/>
    <property type="match status" value="1"/>
</dbReference>
<organism evidence="5 6">
    <name type="scientific">Ligilactobacillus acidipiscis</name>
    <dbReference type="NCBI Taxonomy" id="89059"/>
    <lineage>
        <taxon>Bacteria</taxon>
        <taxon>Bacillati</taxon>
        <taxon>Bacillota</taxon>
        <taxon>Bacilli</taxon>
        <taxon>Lactobacillales</taxon>
        <taxon>Lactobacillaceae</taxon>
        <taxon>Ligilactobacillus</taxon>
    </lineage>
</organism>
<dbReference type="GeneID" id="95348317"/>
<dbReference type="GO" id="GO:0003677">
    <property type="term" value="F:DNA binding"/>
    <property type="evidence" value="ECO:0007669"/>
    <property type="project" value="UniProtKB-KW"/>
</dbReference>
<dbReference type="InterPro" id="IPR052021">
    <property type="entry name" value="Type-I_RS_S_subunit"/>
</dbReference>
<keyword evidence="2" id="KW-0680">Restriction system</keyword>
<keyword evidence="3" id="KW-0238">DNA-binding</keyword>
<sequence length="188" mass="21390">MKYKLDDIVTINNDSIKRDYFNAIDYLDTSSVFENRFEQPVHFKTSKEAPSRAKRLTRAGDTVISTVRPNMHHLGFIDEKLTNNVFSTGFAVVQPNIDLIDPYYLFLFLSSDVVTKKLQSIGENSTSTYPSIKPSDIKKLIIDLPELKKQRSIAKRMKVLEDKVKLNTQINDNLVALASTTFEENLAA</sequence>
<dbReference type="Proteomes" id="UP000190935">
    <property type="component" value="Chromosome I"/>
</dbReference>
<dbReference type="AlphaFoldDB" id="A0A1K1KL81"/>
<dbReference type="CDD" id="cd16961">
    <property type="entry name" value="RMtype1_S_TRD-CR_like"/>
    <property type="match status" value="1"/>
</dbReference>
<evidence type="ECO:0000313" key="5">
    <source>
        <dbReference type="EMBL" id="SFV39635.1"/>
    </source>
</evidence>
<proteinExistence type="inferred from homology"/>
<evidence type="ECO:0000259" key="4">
    <source>
        <dbReference type="Pfam" id="PF01420"/>
    </source>
</evidence>
<comment type="similarity">
    <text evidence="1">Belongs to the type-I restriction system S methylase family.</text>
</comment>
<dbReference type="Pfam" id="PF01420">
    <property type="entry name" value="Methylase_S"/>
    <property type="match status" value="1"/>
</dbReference>
<dbReference type="InterPro" id="IPR044946">
    <property type="entry name" value="Restrct_endonuc_typeI_TRD_sf"/>
</dbReference>
<dbReference type="GO" id="GO:0009307">
    <property type="term" value="P:DNA restriction-modification system"/>
    <property type="evidence" value="ECO:0007669"/>
    <property type="project" value="UniProtKB-KW"/>
</dbReference>
<evidence type="ECO:0000256" key="1">
    <source>
        <dbReference type="ARBA" id="ARBA00010923"/>
    </source>
</evidence>
<gene>
    <name evidence="5" type="ORF">LAC1533_0215</name>
</gene>
<dbReference type="PANTHER" id="PTHR30408">
    <property type="entry name" value="TYPE-1 RESTRICTION ENZYME ECOKI SPECIFICITY PROTEIN"/>
    <property type="match status" value="1"/>
</dbReference>
<dbReference type="EC" id="3.1.21.3" evidence="5"/>
<name>A0A1K1KL81_9LACO</name>
<dbReference type="InterPro" id="IPR000055">
    <property type="entry name" value="Restrct_endonuc_typeI_TRD"/>
</dbReference>
<dbReference type="SUPFAM" id="SSF116734">
    <property type="entry name" value="DNA methylase specificity domain"/>
    <property type="match status" value="1"/>
</dbReference>
<protein>
    <submittedName>
        <fullName evidence="5">Type I restriction-modification system, specificity subunit S</fullName>
        <ecNumber evidence="5">3.1.21.3</ecNumber>
    </submittedName>
</protein>
<evidence type="ECO:0000256" key="2">
    <source>
        <dbReference type="ARBA" id="ARBA00022747"/>
    </source>
</evidence>
<reference evidence="6" key="1">
    <citation type="submission" date="2016-11" db="EMBL/GenBank/DDBJ databases">
        <authorList>
            <person name="Papadimitriou K."/>
        </authorList>
    </citation>
    <scope>NUCLEOTIDE SEQUENCE [LARGE SCALE GENOMIC DNA]</scope>
    <source>
        <strain evidence="6">ACA-DC 1533</strain>
    </source>
</reference>